<organism evidence="11 12">
    <name type="scientific">Leifsonia kafniensis</name>
    <dbReference type="NCBI Taxonomy" id="475957"/>
    <lineage>
        <taxon>Bacteria</taxon>
        <taxon>Bacillati</taxon>
        <taxon>Actinomycetota</taxon>
        <taxon>Actinomycetes</taxon>
        <taxon>Micrococcales</taxon>
        <taxon>Microbacteriaceae</taxon>
        <taxon>Leifsonia</taxon>
    </lineage>
</organism>
<name>A0ABP7KA64_9MICO</name>
<evidence type="ECO:0000256" key="1">
    <source>
        <dbReference type="ARBA" id="ARBA00004141"/>
    </source>
</evidence>
<protein>
    <recommendedName>
        <fullName evidence="10">ABC transmembrane type-1 domain-containing protein</fullName>
    </recommendedName>
</protein>
<dbReference type="Pfam" id="PF04069">
    <property type="entry name" value="OpuAC"/>
    <property type="match status" value="1"/>
</dbReference>
<evidence type="ECO:0000256" key="9">
    <source>
        <dbReference type="RuleBase" id="RU363032"/>
    </source>
</evidence>
<evidence type="ECO:0000259" key="10">
    <source>
        <dbReference type="PROSITE" id="PS50928"/>
    </source>
</evidence>
<feature type="transmembrane region" description="Helical" evidence="9">
    <location>
        <begin position="93"/>
        <end position="115"/>
    </location>
</feature>
<comment type="caution">
    <text evidence="11">The sequence shown here is derived from an EMBL/GenBank/DDBJ whole genome shotgun (WGS) entry which is preliminary data.</text>
</comment>
<dbReference type="PANTHER" id="PTHR47737">
    <property type="entry name" value="GLYCINE BETAINE/PROLINE BETAINE TRANSPORT SYSTEM PERMEASE PROTEIN PROW"/>
    <property type="match status" value="1"/>
</dbReference>
<keyword evidence="4 9" id="KW-0812">Transmembrane</keyword>
<dbReference type="InterPro" id="IPR007210">
    <property type="entry name" value="ABC_Gly_betaine_transp_sub-bd"/>
</dbReference>
<keyword evidence="6 9" id="KW-0472">Membrane</keyword>
<feature type="transmembrane region" description="Helical" evidence="9">
    <location>
        <begin position="215"/>
        <end position="235"/>
    </location>
</feature>
<evidence type="ECO:0000256" key="5">
    <source>
        <dbReference type="ARBA" id="ARBA00022989"/>
    </source>
</evidence>
<accession>A0ABP7KA64</accession>
<dbReference type="CDD" id="cd06261">
    <property type="entry name" value="TM_PBP2"/>
    <property type="match status" value="1"/>
</dbReference>
<keyword evidence="5 9" id="KW-1133">Transmembrane helix</keyword>
<dbReference type="EMBL" id="BAABCN010000002">
    <property type="protein sequence ID" value="GAA3870956.1"/>
    <property type="molecule type" value="Genomic_DNA"/>
</dbReference>
<comment type="similarity">
    <text evidence="8">In the N-terminal section; belongs to the binding-protein-dependent transport system permease family.</text>
</comment>
<dbReference type="SUPFAM" id="SSF53850">
    <property type="entry name" value="Periplasmic binding protein-like II"/>
    <property type="match status" value="1"/>
</dbReference>
<dbReference type="RefSeq" id="WP_425562226.1">
    <property type="nucleotide sequence ID" value="NZ_BAABCN010000002.1"/>
</dbReference>
<gene>
    <name evidence="11" type="ORF">GCM10022381_12600</name>
</gene>
<sequence>MTDIRLPIGTWAEAFVQFITDVFQPVFNVISAIFGGFYEGVDLLLQTPPFWVLVVLIAALGVWARGWIFGVGTAVGLLLIAGVNQWANAMDTLALVLVAAIIAIIISVPLGILAARSNTASKILKPVLDFMQTMPAFVYLIPALILFRVGVVPGIVATIIFSLAPGVRMTELGIRGVDKEVVEAGHAFGASPRRILRQIQLPLAAPTIMAGVNQVIMLSLSMVVIAGMVGAGGLGGQIVQALSRIDVGLGFEAGLSVVILAILLDRLTASLGAPSPKRLFARSAAKAKAKSGVPASPLRKGLIATGAAVVIAALAVTGVTAANSSSSSAGPENGDKKDLTIAVFNGWPEGEAASYLWKNILEDEGYNVDLEYADAGTAYIGLSAGDYDLVLDSWLPTTHKAYMEKYGDKLVDLGSWNDDAANFIAVNADAPIDSLEELAANADLFDNRIVGIEPGAGLTDATEQNAIPQYGLGGMDFVTSSTPAMLSELKAAMDSGENIAVTLWAPHWAYDEFDLKNLADPKGALGTTESIHSIGSLSFEKDFPVLSSWIKDFTLDSDKLYGLENVMFNGDAAGAGDYDPIVKKWMVENKDYVAELTD</sequence>
<dbReference type="Gene3D" id="3.10.105.10">
    <property type="entry name" value="Dipeptide-binding Protein, Domain 3"/>
    <property type="match status" value="2"/>
</dbReference>
<comment type="similarity">
    <text evidence="7">In the C-terminal section; belongs to the OsmX family.</text>
</comment>
<proteinExistence type="inferred from homology"/>
<dbReference type="Proteomes" id="UP001501803">
    <property type="component" value="Unassembled WGS sequence"/>
</dbReference>
<dbReference type="InterPro" id="IPR000515">
    <property type="entry name" value="MetI-like"/>
</dbReference>
<evidence type="ECO:0000256" key="6">
    <source>
        <dbReference type="ARBA" id="ARBA00023136"/>
    </source>
</evidence>
<evidence type="ECO:0000256" key="3">
    <source>
        <dbReference type="ARBA" id="ARBA00022475"/>
    </source>
</evidence>
<evidence type="ECO:0000256" key="8">
    <source>
        <dbReference type="ARBA" id="ARBA00035652"/>
    </source>
</evidence>
<evidence type="ECO:0000256" key="7">
    <source>
        <dbReference type="ARBA" id="ARBA00035642"/>
    </source>
</evidence>
<evidence type="ECO:0000313" key="12">
    <source>
        <dbReference type="Proteomes" id="UP001501803"/>
    </source>
</evidence>
<keyword evidence="12" id="KW-1185">Reference proteome</keyword>
<evidence type="ECO:0000256" key="4">
    <source>
        <dbReference type="ARBA" id="ARBA00022692"/>
    </source>
</evidence>
<feature type="transmembrane region" description="Helical" evidence="9">
    <location>
        <begin position="136"/>
        <end position="164"/>
    </location>
</feature>
<dbReference type="InterPro" id="IPR035906">
    <property type="entry name" value="MetI-like_sf"/>
</dbReference>
<comment type="subcellular location">
    <subcellularLocation>
        <location evidence="9">Cell membrane</location>
        <topology evidence="9">Multi-pass membrane protein</topology>
    </subcellularLocation>
    <subcellularLocation>
        <location evidence="1">Membrane</location>
        <topology evidence="1">Multi-pass membrane protein</topology>
    </subcellularLocation>
</comment>
<dbReference type="Gene3D" id="3.40.190.100">
    <property type="entry name" value="Glycine betaine-binding periplasmic protein, domain 2"/>
    <property type="match status" value="1"/>
</dbReference>
<dbReference type="SUPFAM" id="SSF161098">
    <property type="entry name" value="MetI-like"/>
    <property type="match status" value="1"/>
</dbReference>
<reference evidence="12" key="1">
    <citation type="journal article" date="2019" name="Int. J. Syst. Evol. Microbiol.">
        <title>The Global Catalogue of Microorganisms (GCM) 10K type strain sequencing project: providing services to taxonomists for standard genome sequencing and annotation.</title>
        <authorList>
            <consortium name="The Broad Institute Genomics Platform"/>
            <consortium name="The Broad Institute Genome Sequencing Center for Infectious Disease"/>
            <person name="Wu L."/>
            <person name="Ma J."/>
        </authorList>
    </citation>
    <scope>NUCLEOTIDE SEQUENCE [LARGE SCALE GENOMIC DNA]</scope>
    <source>
        <strain evidence="12">JCM 17021</strain>
    </source>
</reference>
<feature type="domain" description="ABC transmembrane type-1" evidence="10">
    <location>
        <begin position="89"/>
        <end position="268"/>
    </location>
</feature>
<keyword evidence="2 9" id="KW-0813">Transport</keyword>
<dbReference type="Gene3D" id="1.10.3720.10">
    <property type="entry name" value="MetI-like"/>
    <property type="match status" value="1"/>
</dbReference>
<comment type="similarity">
    <text evidence="9">Belongs to the binding-protein-dependent transport system permease family.</text>
</comment>
<dbReference type="PANTHER" id="PTHR47737:SF1">
    <property type="entry name" value="GLYCINE BETAINE_PROLINE BETAINE TRANSPORT SYSTEM PERMEASE PROTEIN PROW"/>
    <property type="match status" value="1"/>
</dbReference>
<feature type="transmembrane region" description="Helical" evidence="9">
    <location>
        <begin position="15"/>
        <end position="38"/>
    </location>
</feature>
<keyword evidence="3" id="KW-1003">Cell membrane</keyword>
<dbReference type="PROSITE" id="PS50928">
    <property type="entry name" value="ABC_TM1"/>
    <property type="match status" value="1"/>
</dbReference>
<dbReference type="Pfam" id="PF00528">
    <property type="entry name" value="BPD_transp_1"/>
    <property type="match status" value="1"/>
</dbReference>
<feature type="transmembrane region" description="Helical" evidence="9">
    <location>
        <begin position="50"/>
        <end position="81"/>
    </location>
</feature>
<evidence type="ECO:0000313" key="11">
    <source>
        <dbReference type="EMBL" id="GAA3870956.1"/>
    </source>
</evidence>
<feature type="transmembrane region" description="Helical" evidence="9">
    <location>
        <begin position="247"/>
        <end position="264"/>
    </location>
</feature>
<dbReference type="CDD" id="cd13639">
    <property type="entry name" value="PBP2_OpuAC_like"/>
    <property type="match status" value="1"/>
</dbReference>
<evidence type="ECO:0000256" key="2">
    <source>
        <dbReference type="ARBA" id="ARBA00022448"/>
    </source>
</evidence>